<reference evidence="2" key="1">
    <citation type="submission" date="2020-03" db="EMBL/GenBank/DDBJ databases">
        <authorList>
            <person name="Weist P."/>
        </authorList>
    </citation>
    <scope>NUCLEOTIDE SEQUENCE</scope>
</reference>
<proteinExistence type="predicted"/>
<accession>A0A9N7W2E2</accession>
<dbReference type="AlphaFoldDB" id="A0A9N7W2E2"/>
<protein>
    <submittedName>
        <fullName evidence="2">Uncharacterized protein</fullName>
    </submittedName>
</protein>
<dbReference type="EMBL" id="CADEAL010004457">
    <property type="protein sequence ID" value="CAB1460025.1"/>
    <property type="molecule type" value="Genomic_DNA"/>
</dbReference>
<comment type="caution">
    <text evidence="2">The sequence shown here is derived from an EMBL/GenBank/DDBJ whole genome shotgun (WGS) entry which is preliminary data.</text>
</comment>
<name>A0A9N7W2E2_PLEPL</name>
<feature type="region of interest" description="Disordered" evidence="1">
    <location>
        <begin position="41"/>
        <end position="134"/>
    </location>
</feature>
<feature type="compositionally biased region" description="Acidic residues" evidence="1">
    <location>
        <begin position="44"/>
        <end position="54"/>
    </location>
</feature>
<organism evidence="2 3">
    <name type="scientific">Pleuronectes platessa</name>
    <name type="common">European plaice</name>
    <dbReference type="NCBI Taxonomy" id="8262"/>
    <lineage>
        <taxon>Eukaryota</taxon>
        <taxon>Metazoa</taxon>
        <taxon>Chordata</taxon>
        <taxon>Craniata</taxon>
        <taxon>Vertebrata</taxon>
        <taxon>Euteleostomi</taxon>
        <taxon>Actinopterygii</taxon>
        <taxon>Neopterygii</taxon>
        <taxon>Teleostei</taxon>
        <taxon>Neoteleostei</taxon>
        <taxon>Acanthomorphata</taxon>
        <taxon>Carangaria</taxon>
        <taxon>Pleuronectiformes</taxon>
        <taxon>Pleuronectoidei</taxon>
        <taxon>Pleuronectidae</taxon>
        <taxon>Pleuronectes</taxon>
    </lineage>
</organism>
<sequence length="134" mass="14845">METLTSTEAANDMIEMILVSPELLLTSDKLEFICGFIPTQVRQEEEEDEEEDEAPPLLSLTQADGPEDEGEFEPREPGAEEQHESRDKVQGGNETVGLNLSEGWNETNRPVEREQDENQWATGEQEAAAGSPLG</sequence>
<keyword evidence="3" id="KW-1185">Reference proteome</keyword>
<evidence type="ECO:0000256" key="1">
    <source>
        <dbReference type="SAM" id="MobiDB-lite"/>
    </source>
</evidence>
<evidence type="ECO:0000313" key="3">
    <source>
        <dbReference type="Proteomes" id="UP001153269"/>
    </source>
</evidence>
<gene>
    <name evidence="2" type="ORF">PLEPLA_LOCUS47862</name>
</gene>
<evidence type="ECO:0000313" key="2">
    <source>
        <dbReference type="EMBL" id="CAB1460025.1"/>
    </source>
</evidence>
<feature type="compositionally biased region" description="Polar residues" evidence="1">
    <location>
        <begin position="92"/>
        <end position="108"/>
    </location>
</feature>
<feature type="compositionally biased region" description="Basic and acidic residues" evidence="1">
    <location>
        <begin position="72"/>
        <end position="89"/>
    </location>
</feature>
<dbReference type="Proteomes" id="UP001153269">
    <property type="component" value="Unassembled WGS sequence"/>
</dbReference>